<dbReference type="InterPro" id="IPR000792">
    <property type="entry name" value="Tscrpt_reg_LuxR_C"/>
</dbReference>
<dbReference type="PROSITE" id="PS50110">
    <property type="entry name" value="RESPONSE_REGULATORY"/>
    <property type="match status" value="1"/>
</dbReference>
<keyword evidence="1 5" id="KW-0597">Phosphoprotein</keyword>
<feature type="domain" description="Response regulatory" evidence="7">
    <location>
        <begin position="15"/>
        <end position="135"/>
    </location>
</feature>
<dbReference type="GO" id="GO:0000160">
    <property type="term" value="P:phosphorelay signal transduction system"/>
    <property type="evidence" value="ECO:0007669"/>
    <property type="project" value="InterPro"/>
</dbReference>
<dbReference type="GO" id="GO:0003677">
    <property type="term" value="F:DNA binding"/>
    <property type="evidence" value="ECO:0007669"/>
    <property type="project" value="UniProtKB-KW"/>
</dbReference>
<evidence type="ECO:0000256" key="1">
    <source>
        <dbReference type="ARBA" id="ARBA00022553"/>
    </source>
</evidence>
<dbReference type="InterPro" id="IPR016032">
    <property type="entry name" value="Sig_transdc_resp-reg_C-effctor"/>
</dbReference>
<dbReference type="PROSITE" id="PS00622">
    <property type="entry name" value="HTH_LUXR_1"/>
    <property type="match status" value="1"/>
</dbReference>
<dbReference type="SUPFAM" id="SSF52172">
    <property type="entry name" value="CheY-like"/>
    <property type="match status" value="1"/>
</dbReference>
<dbReference type="Pfam" id="PF00072">
    <property type="entry name" value="Response_reg"/>
    <property type="match status" value="1"/>
</dbReference>
<keyword evidence="3" id="KW-0238">DNA-binding</keyword>
<dbReference type="InterPro" id="IPR058245">
    <property type="entry name" value="NreC/VraR/RcsB-like_REC"/>
</dbReference>
<feature type="domain" description="HTH luxR-type" evidence="6">
    <location>
        <begin position="159"/>
        <end position="224"/>
    </location>
</feature>
<dbReference type="GO" id="GO:0006355">
    <property type="term" value="P:regulation of DNA-templated transcription"/>
    <property type="evidence" value="ECO:0007669"/>
    <property type="project" value="InterPro"/>
</dbReference>
<evidence type="ECO:0000256" key="5">
    <source>
        <dbReference type="PROSITE-ProRule" id="PRU00169"/>
    </source>
</evidence>
<evidence type="ECO:0000256" key="3">
    <source>
        <dbReference type="ARBA" id="ARBA00023125"/>
    </source>
</evidence>
<dbReference type="PANTHER" id="PTHR43214:SF41">
    <property type="entry name" value="NITRATE_NITRITE RESPONSE REGULATOR PROTEIN NARP"/>
    <property type="match status" value="1"/>
</dbReference>
<dbReference type="PANTHER" id="PTHR43214">
    <property type="entry name" value="TWO-COMPONENT RESPONSE REGULATOR"/>
    <property type="match status" value="1"/>
</dbReference>
<dbReference type="SMART" id="SM00421">
    <property type="entry name" value="HTH_LUXR"/>
    <property type="match status" value="1"/>
</dbReference>
<accession>A0A7H0GUJ3</accession>
<dbReference type="PRINTS" id="PR00038">
    <property type="entry name" value="HTHLUXR"/>
</dbReference>
<dbReference type="CDD" id="cd06170">
    <property type="entry name" value="LuxR_C_like"/>
    <property type="match status" value="1"/>
</dbReference>
<dbReference type="EMBL" id="CP060784">
    <property type="protein sequence ID" value="QNP51959.1"/>
    <property type="molecule type" value="Genomic_DNA"/>
</dbReference>
<protein>
    <submittedName>
        <fullName evidence="8">Response regulator transcription factor</fullName>
    </submittedName>
</protein>
<evidence type="ECO:0000256" key="4">
    <source>
        <dbReference type="ARBA" id="ARBA00023163"/>
    </source>
</evidence>
<sequence>MNQVLSADAPPLPCRLLIVDDHQMLMQSLTLLLNEQPDLMVVGQLRSGTDLLAWLSVAATPPADVLLLDLHLPPPDGLTLLPQLRQQWPQLKILILSTAAAGTELIDRIATAGARGFVSKSADAEILLTAIRAIQRGELAFPPRLQQATLLTVGATAEPSLRLQRLSKREREIVRLIRTGLTSRVIADQLSLSELTVATHRRNIMYKLELQNLASLVQFAIDHGL</sequence>
<proteinExistence type="predicted"/>
<dbReference type="PROSITE" id="PS50043">
    <property type="entry name" value="HTH_LUXR_2"/>
    <property type="match status" value="1"/>
</dbReference>
<gene>
    <name evidence="8" type="ORF">H9L05_18920</name>
</gene>
<keyword evidence="2" id="KW-0805">Transcription regulation</keyword>
<dbReference type="SMART" id="SM00448">
    <property type="entry name" value="REC"/>
    <property type="match status" value="1"/>
</dbReference>
<dbReference type="SUPFAM" id="SSF46894">
    <property type="entry name" value="C-terminal effector domain of the bipartite response regulators"/>
    <property type="match status" value="1"/>
</dbReference>
<dbReference type="Gene3D" id="3.40.50.2300">
    <property type="match status" value="1"/>
</dbReference>
<dbReference type="InterPro" id="IPR001789">
    <property type="entry name" value="Sig_transdc_resp-reg_receiver"/>
</dbReference>
<dbReference type="InterPro" id="IPR011006">
    <property type="entry name" value="CheY-like_superfamily"/>
</dbReference>
<dbReference type="CDD" id="cd17535">
    <property type="entry name" value="REC_NarL-like"/>
    <property type="match status" value="1"/>
</dbReference>
<dbReference type="AlphaFoldDB" id="A0A7H0GUJ3"/>
<reference evidence="8 9" key="1">
    <citation type="submission" date="2020-08" db="EMBL/GenBank/DDBJ databases">
        <title>Genome sequence of Hymenobacter qilianensis JCM 19763T.</title>
        <authorList>
            <person name="Hyun D.-W."/>
            <person name="Bae J.-W."/>
        </authorList>
    </citation>
    <scope>NUCLEOTIDE SEQUENCE [LARGE SCALE GENOMIC DNA]</scope>
    <source>
        <strain evidence="8 9">JCM 19763</strain>
    </source>
</reference>
<dbReference type="KEGG" id="hqi:H9L05_18920"/>
<evidence type="ECO:0000313" key="9">
    <source>
        <dbReference type="Proteomes" id="UP000516093"/>
    </source>
</evidence>
<dbReference type="Pfam" id="PF00196">
    <property type="entry name" value="GerE"/>
    <property type="match status" value="1"/>
</dbReference>
<evidence type="ECO:0000259" key="7">
    <source>
        <dbReference type="PROSITE" id="PS50110"/>
    </source>
</evidence>
<keyword evidence="4" id="KW-0804">Transcription</keyword>
<dbReference type="InterPro" id="IPR039420">
    <property type="entry name" value="WalR-like"/>
</dbReference>
<keyword evidence="9" id="KW-1185">Reference proteome</keyword>
<organism evidence="8 9">
    <name type="scientific">Hymenobacter qilianensis</name>
    <dbReference type="NCBI Taxonomy" id="1385715"/>
    <lineage>
        <taxon>Bacteria</taxon>
        <taxon>Pseudomonadati</taxon>
        <taxon>Bacteroidota</taxon>
        <taxon>Cytophagia</taxon>
        <taxon>Cytophagales</taxon>
        <taxon>Hymenobacteraceae</taxon>
        <taxon>Hymenobacter</taxon>
    </lineage>
</organism>
<evidence type="ECO:0000256" key="2">
    <source>
        <dbReference type="ARBA" id="ARBA00023015"/>
    </source>
</evidence>
<dbReference type="RefSeq" id="WP_187732227.1">
    <property type="nucleotide sequence ID" value="NZ_BMFN01000002.1"/>
</dbReference>
<dbReference type="Proteomes" id="UP000516093">
    <property type="component" value="Chromosome"/>
</dbReference>
<feature type="modified residue" description="4-aspartylphosphate" evidence="5">
    <location>
        <position position="69"/>
    </location>
</feature>
<evidence type="ECO:0000313" key="8">
    <source>
        <dbReference type="EMBL" id="QNP51959.1"/>
    </source>
</evidence>
<name>A0A7H0GUJ3_9BACT</name>
<evidence type="ECO:0000259" key="6">
    <source>
        <dbReference type="PROSITE" id="PS50043"/>
    </source>
</evidence>